<dbReference type="CDD" id="cd14498">
    <property type="entry name" value="DSP"/>
    <property type="match status" value="1"/>
</dbReference>
<evidence type="ECO:0000256" key="5">
    <source>
        <dbReference type="SAM" id="MobiDB-lite"/>
    </source>
</evidence>
<keyword evidence="4" id="KW-0904">Protein phosphatase</keyword>
<dbReference type="STRING" id="106004.A0A1Y2FZC7"/>
<dbReference type="FunCoup" id="A0A1Y2FZC7">
    <property type="interactions" value="515"/>
</dbReference>
<dbReference type="InterPro" id="IPR016130">
    <property type="entry name" value="Tyr_Pase_AS"/>
</dbReference>
<keyword evidence="3" id="KW-0378">Hydrolase</keyword>
<evidence type="ECO:0000259" key="6">
    <source>
        <dbReference type="PROSITE" id="PS50054"/>
    </source>
</evidence>
<evidence type="ECO:0000313" key="9">
    <source>
        <dbReference type="Proteomes" id="UP000193467"/>
    </source>
</evidence>
<dbReference type="SUPFAM" id="SSF52799">
    <property type="entry name" value="(Phosphotyrosine protein) phosphatases II"/>
    <property type="match status" value="1"/>
</dbReference>
<dbReference type="PROSITE" id="PS00383">
    <property type="entry name" value="TYR_PHOSPHATASE_1"/>
    <property type="match status" value="1"/>
</dbReference>
<dbReference type="PROSITE" id="PS50054">
    <property type="entry name" value="TYR_PHOSPHATASE_DUAL"/>
    <property type="match status" value="1"/>
</dbReference>
<feature type="compositionally biased region" description="Pro residues" evidence="5">
    <location>
        <begin position="385"/>
        <end position="396"/>
    </location>
</feature>
<accession>A0A1Y2FZC7</accession>
<dbReference type="Proteomes" id="UP000193467">
    <property type="component" value="Unassembled WGS sequence"/>
</dbReference>
<dbReference type="GO" id="GO:0004725">
    <property type="term" value="F:protein tyrosine phosphatase activity"/>
    <property type="evidence" value="ECO:0007669"/>
    <property type="project" value="UniProtKB-EC"/>
</dbReference>
<evidence type="ECO:0000256" key="2">
    <source>
        <dbReference type="ARBA" id="ARBA00013064"/>
    </source>
</evidence>
<evidence type="ECO:0000256" key="3">
    <source>
        <dbReference type="ARBA" id="ARBA00022801"/>
    </source>
</evidence>
<dbReference type="AlphaFoldDB" id="A0A1Y2FZC7"/>
<dbReference type="InterPro" id="IPR000340">
    <property type="entry name" value="Dual-sp_phosphatase_cat-dom"/>
</dbReference>
<dbReference type="InterPro" id="IPR029021">
    <property type="entry name" value="Prot-tyrosine_phosphatase-like"/>
</dbReference>
<dbReference type="GO" id="GO:0008138">
    <property type="term" value="F:protein tyrosine/serine/threonine phosphatase activity"/>
    <property type="evidence" value="ECO:0007669"/>
    <property type="project" value="TreeGrafter"/>
</dbReference>
<dbReference type="InterPro" id="IPR003595">
    <property type="entry name" value="Tyr_Pase_cat"/>
</dbReference>
<feature type="compositionally biased region" description="Basic and acidic residues" evidence="5">
    <location>
        <begin position="314"/>
        <end position="334"/>
    </location>
</feature>
<gene>
    <name evidence="8" type="ORF">BCR35DRAFT_275994</name>
</gene>
<dbReference type="InterPro" id="IPR020422">
    <property type="entry name" value="TYR_PHOSPHATASE_DUAL_dom"/>
</dbReference>
<feature type="compositionally biased region" description="Low complexity" evidence="5">
    <location>
        <begin position="335"/>
        <end position="357"/>
    </location>
</feature>
<dbReference type="SMART" id="SM00404">
    <property type="entry name" value="PTPc_motif"/>
    <property type="match status" value="1"/>
</dbReference>
<dbReference type="InParanoid" id="A0A1Y2FZC7"/>
<reference evidence="8 9" key="1">
    <citation type="submission" date="2016-07" db="EMBL/GenBank/DDBJ databases">
        <title>Pervasive Adenine N6-methylation of Active Genes in Fungi.</title>
        <authorList>
            <consortium name="DOE Joint Genome Institute"/>
            <person name="Mondo S.J."/>
            <person name="Dannebaum R.O."/>
            <person name="Kuo R.C."/>
            <person name="Labutti K."/>
            <person name="Haridas S."/>
            <person name="Kuo A."/>
            <person name="Salamov A."/>
            <person name="Ahrendt S.R."/>
            <person name="Lipzen A."/>
            <person name="Sullivan W."/>
            <person name="Andreopoulos W.B."/>
            <person name="Clum A."/>
            <person name="Lindquist E."/>
            <person name="Daum C."/>
            <person name="Ramamoorthy G.K."/>
            <person name="Gryganskyi A."/>
            <person name="Culley D."/>
            <person name="Magnuson J.K."/>
            <person name="James T.Y."/>
            <person name="O'Malley M.A."/>
            <person name="Stajich J.E."/>
            <person name="Spatafora J.W."/>
            <person name="Visel A."/>
            <person name="Grigoriev I.V."/>
        </authorList>
    </citation>
    <scope>NUCLEOTIDE SEQUENCE [LARGE SCALE GENOMIC DNA]</scope>
    <source>
        <strain evidence="8 9">62-1032</strain>
    </source>
</reference>
<feature type="compositionally biased region" description="Low complexity" evidence="5">
    <location>
        <begin position="194"/>
        <end position="222"/>
    </location>
</feature>
<feature type="compositionally biased region" description="Low complexity" evidence="5">
    <location>
        <begin position="397"/>
        <end position="418"/>
    </location>
</feature>
<evidence type="ECO:0000256" key="4">
    <source>
        <dbReference type="ARBA" id="ARBA00022912"/>
    </source>
</evidence>
<keyword evidence="9" id="KW-1185">Reference proteome</keyword>
<dbReference type="PANTHER" id="PTHR45848">
    <property type="entry name" value="DUAL SPECIFICITY PROTEIN PHOSPHATASE 12 FAMILY MEMBER"/>
    <property type="match status" value="1"/>
</dbReference>
<dbReference type="SMART" id="SM00195">
    <property type="entry name" value="DSPc"/>
    <property type="match status" value="1"/>
</dbReference>
<dbReference type="EC" id="3.1.3.48" evidence="2"/>
<feature type="domain" description="Tyrosine specific protein phosphatases" evidence="7">
    <location>
        <begin position="64"/>
        <end position="121"/>
    </location>
</feature>
<feature type="region of interest" description="Disordered" evidence="5">
    <location>
        <begin position="314"/>
        <end position="357"/>
    </location>
</feature>
<dbReference type="Pfam" id="PF00782">
    <property type="entry name" value="DSPc"/>
    <property type="match status" value="1"/>
</dbReference>
<dbReference type="InterPro" id="IPR000387">
    <property type="entry name" value="Tyr_Pase_dom"/>
</dbReference>
<dbReference type="GO" id="GO:0005634">
    <property type="term" value="C:nucleus"/>
    <property type="evidence" value="ECO:0007669"/>
    <property type="project" value="TreeGrafter"/>
</dbReference>
<dbReference type="EMBL" id="MCGR01000006">
    <property type="protein sequence ID" value="ORY89488.1"/>
    <property type="molecule type" value="Genomic_DNA"/>
</dbReference>
<evidence type="ECO:0000259" key="7">
    <source>
        <dbReference type="PROSITE" id="PS50056"/>
    </source>
</evidence>
<comment type="similarity">
    <text evidence="1">Belongs to the protein-tyrosine phosphatase family. Non-receptor class dual specificity subfamily.</text>
</comment>
<sequence>MANMHQVMSNLWIGDYASSQDATELTKLGITHVVCAMKQGYADPAGFKMHRILIDDTDRTNIIEHFPSACDFIAQARLHSKGVLVHCQAGVSRSSTLVAAYLMREMGLTTEQALQKIRKTRKRAEPTEFFMLQLELWERCDCEWKPVKYAEERRFLMSFAQTQIMDGASPSIVMAYYPSPDPSPATPTAPELPAPKASPSSASASSATPQSSATTTSTSAPALEEPPKHKRLTAKSPARLAEEKVAEEKEVEVKEKTTVEKIGSKGEVVVVGRRIRCKMCRRELAGREHILVHEPGKGQQAFAPHRRDMGAHRLEQEARRMDDIDRENREKAESTSEAPKAAPAPAAPVATPAPAPATVTPPAIAGLRISQPRVAVPGLRVAMPRPQPMSRPPVGRPTPNTTTTITPAPPTTSGATVPVDDILSPAPPPAALPTASTAEPPLLPSHLCSSYFVEPLSWMSPILESGVLAGKLVCPGTKCGAKLGNFDWAGAQCSCGAWVCPGFALNVSRVDEISR</sequence>
<evidence type="ECO:0000313" key="8">
    <source>
        <dbReference type="EMBL" id="ORY89488.1"/>
    </source>
</evidence>
<evidence type="ECO:0000256" key="1">
    <source>
        <dbReference type="ARBA" id="ARBA00008601"/>
    </source>
</evidence>
<feature type="compositionally biased region" description="Basic and acidic residues" evidence="5">
    <location>
        <begin position="240"/>
        <end position="249"/>
    </location>
</feature>
<comment type="caution">
    <text evidence="8">The sequence shown here is derived from an EMBL/GenBank/DDBJ whole genome shotgun (WGS) entry which is preliminary data.</text>
</comment>
<name>A0A1Y2FZC7_9BASI</name>
<organism evidence="8 9">
    <name type="scientific">Leucosporidium creatinivorum</name>
    <dbReference type="NCBI Taxonomy" id="106004"/>
    <lineage>
        <taxon>Eukaryota</taxon>
        <taxon>Fungi</taxon>
        <taxon>Dikarya</taxon>
        <taxon>Basidiomycota</taxon>
        <taxon>Pucciniomycotina</taxon>
        <taxon>Microbotryomycetes</taxon>
        <taxon>Leucosporidiales</taxon>
        <taxon>Leucosporidium</taxon>
    </lineage>
</organism>
<dbReference type="PROSITE" id="PS50056">
    <property type="entry name" value="TYR_PHOSPHATASE_2"/>
    <property type="match status" value="1"/>
</dbReference>
<protein>
    <recommendedName>
        <fullName evidence="2">protein-tyrosine-phosphatase</fullName>
        <ecNumber evidence="2">3.1.3.48</ecNumber>
    </recommendedName>
</protein>
<feature type="region of interest" description="Disordered" evidence="5">
    <location>
        <begin position="182"/>
        <end position="249"/>
    </location>
</feature>
<dbReference type="OrthoDB" id="2017893at2759"/>
<feature type="domain" description="Tyrosine-protein phosphatase" evidence="6">
    <location>
        <begin position="3"/>
        <end position="143"/>
    </location>
</feature>
<proteinExistence type="inferred from homology"/>
<feature type="compositionally biased region" description="Pro residues" evidence="5">
    <location>
        <begin position="182"/>
        <end position="193"/>
    </location>
</feature>
<dbReference type="Gene3D" id="3.90.190.10">
    <property type="entry name" value="Protein tyrosine phosphatase superfamily"/>
    <property type="match status" value="1"/>
</dbReference>
<dbReference type="PRINTS" id="PR01217">
    <property type="entry name" value="PRICHEXTENSN"/>
</dbReference>
<feature type="region of interest" description="Disordered" evidence="5">
    <location>
        <begin position="383"/>
        <end position="437"/>
    </location>
</feature>
<dbReference type="PANTHER" id="PTHR45848:SF4">
    <property type="entry name" value="DUAL SPECIFICITY PROTEIN PHOSPHATASE 12"/>
    <property type="match status" value="1"/>
</dbReference>